<dbReference type="SUPFAM" id="SSF103473">
    <property type="entry name" value="MFS general substrate transporter"/>
    <property type="match status" value="1"/>
</dbReference>
<dbReference type="InterPro" id="IPR036259">
    <property type="entry name" value="MFS_trans_sf"/>
</dbReference>
<comment type="caution">
    <text evidence="2">The sequence shown here is derived from an EMBL/GenBank/DDBJ whole genome shotgun (WGS) entry which is preliminary data.</text>
</comment>
<keyword evidence="1" id="KW-0472">Membrane</keyword>
<evidence type="ECO:0000313" key="2">
    <source>
        <dbReference type="EMBL" id="RHW39905.1"/>
    </source>
</evidence>
<keyword evidence="3" id="KW-1185">Reference proteome</keyword>
<reference evidence="2 3" key="1">
    <citation type="submission" date="2018-08" db="EMBL/GenBank/DDBJ databases">
        <title>Lysinibacillus sp. YLB-03 draft genome sequence.</title>
        <authorList>
            <person name="Yu L."/>
        </authorList>
    </citation>
    <scope>NUCLEOTIDE SEQUENCE [LARGE SCALE GENOMIC DNA]</scope>
    <source>
        <strain evidence="2 3">YLB-03</strain>
    </source>
</reference>
<feature type="transmembrane region" description="Helical" evidence="1">
    <location>
        <begin position="32"/>
        <end position="53"/>
    </location>
</feature>
<name>A0A396SF40_9BACL</name>
<proteinExistence type="predicted"/>
<sequence length="199" mass="22667">MVNVHKAAVGSFFLPFVTALLAIYMPNVQSTFNVMIMAVFAVNIMSYIVLLSIFKKKKRQNASRIVILFNMLAFCLFFTFPLLKALNGKFWMQIVLFIIFCICIGLAIYDQKREVPLVFPPDEKERRKYGLVFYLIPVFAGLIAGGGNIIVVRTITDIVGDWFVTYVGGISLYVLGCWFAFFFQSLSYQGFTKNGLWVK</sequence>
<feature type="transmembrane region" description="Helical" evidence="1">
    <location>
        <begin position="90"/>
        <end position="109"/>
    </location>
</feature>
<feature type="transmembrane region" description="Helical" evidence="1">
    <location>
        <begin position="163"/>
        <end position="183"/>
    </location>
</feature>
<dbReference type="OrthoDB" id="9841474at2"/>
<feature type="transmembrane region" description="Helical" evidence="1">
    <location>
        <begin position="65"/>
        <end position="84"/>
    </location>
</feature>
<keyword evidence="1" id="KW-1133">Transmembrane helix</keyword>
<dbReference type="EMBL" id="QWEI01000001">
    <property type="protein sequence ID" value="RHW39905.1"/>
    <property type="molecule type" value="Genomic_DNA"/>
</dbReference>
<protein>
    <submittedName>
        <fullName evidence="2">Uncharacterized protein</fullName>
    </submittedName>
</protein>
<evidence type="ECO:0000256" key="1">
    <source>
        <dbReference type="SAM" id="Phobius"/>
    </source>
</evidence>
<organism evidence="2 3">
    <name type="scientific">Ureibacillus yapensis</name>
    <dbReference type="NCBI Taxonomy" id="2304605"/>
    <lineage>
        <taxon>Bacteria</taxon>
        <taxon>Bacillati</taxon>
        <taxon>Bacillota</taxon>
        <taxon>Bacilli</taxon>
        <taxon>Bacillales</taxon>
        <taxon>Caryophanaceae</taxon>
        <taxon>Ureibacillus</taxon>
    </lineage>
</organism>
<accession>A0A396SF40</accession>
<evidence type="ECO:0000313" key="3">
    <source>
        <dbReference type="Proteomes" id="UP000265692"/>
    </source>
</evidence>
<feature type="transmembrane region" description="Helical" evidence="1">
    <location>
        <begin position="129"/>
        <end position="151"/>
    </location>
</feature>
<dbReference type="AlphaFoldDB" id="A0A396SF40"/>
<feature type="transmembrane region" description="Helical" evidence="1">
    <location>
        <begin position="7"/>
        <end position="26"/>
    </location>
</feature>
<keyword evidence="1" id="KW-0812">Transmembrane</keyword>
<gene>
    <name evidence="2" type="ORF">D1B33_03395</name>
</gene>
<dbReference type="RefSeq" id="WP_118874915.1">
    <property type="nucleotide sequence ID" value="NZ_QWEI01000001.1"/>
</dbReference>
<dbReference type="Proteomes" id="UP000265692">
    <property type="component" value="Unassembled WGS sequence"/>
</dbReference>